<dbReference type="Proteomes" id="UP000271227">
    <property type="component" value="Unassembled WGS sequence"/>
</dbReference>
<gene>
    <name evidence="2" type="ORF">BXY39_0146</name>
</gene>
<accession>A0A3M0CT97</accession>
<name>A0A3M0CT97_9PROT</name>
<reference evidence="2 3" key="1">
    <citation type="submission" date="2018-10" db="EMBL/GenBank/DDBJ databases">
        <title>Genomic Encyclopedia of Archaeal and Bacterial Type Strains, Phase II (KMG-II): from individual species to whole genera.</title>
        <authorList>
            <person name="Goeker M."/>
        </authorList>
    </citation>
    <scope>NUCLEOTIDE SEQUENCE [LARGE SCALE GENOMIC DNA]</scope>
    <source>
        <strain evidence="2 3">DSM 25217</strain>
    </source>
</reference>
<sequence length="550" mass="62625">MVSAADKRYASLLDNGFYPAELPPVFKTNSFSAASDSVLAKIGTSNKAKPDNYAGSTTFYDGATFRGHLRTFGIINPINYMLVSKLIANKWASIQKTFKLSKVSGARPSFSTKDKSERSIQSSTLSKKSDRLQNLAACYPVVLNLDINRFYGSIYTHSIPWAVLGKAEAKLRYSKGTLKGHWSDKLDTLVRNCNQRQTVGIPIGPDTSRIVSELLLSRIDVELCAKGTGLTASQIYHSIDDYQVGVFYPHEAEQAQSLFQRVVHRYEMRINDFKTGVSSGIEFGPSVFQRHFDVLKSQKGQPFIEHLFELIYSLAPRYPNINIIGYALKSFRYRLANHNTHQLAKQYLQRLTYASPHEARWTLPLLLGIYSAQGKETDTRRFIQWGIEVSARRNDVLNLLWFLYAALYLRIKLDKSVCFACIELSNHLVDLMLIHGKHEKLFPVEMSAIKQRYLPSDFNSPAWIVLYEVSRHGWNTSPSFSKAGTVDDPDGLYLELQSQGVEFYQSHRFSVDAFSGWHLTDAHFTPEQPELEPWEYDADASYDYFEDEYP</sequence>
<evidence type="ECO:0008006" key="4">
    <source>
        <dbReference type="Google" id="ProtNLM"/>
    </source>
</evidence>
<comment type="caution">
    <text evidence="2">The sequence shown here is derived from an EMBL/GenBank/DDBJ whole genome shotgun (WGS) entry which is preliminary data.</text>
</comment>
<dbReference type="CDD" id="cd01646">
    <property type="entry name" value="RT_Bac_retron_I"/>
    <property type="match status" value="1"/>
</dbReference>
<keyword evidence="3" id="KW-1185">Reference proteome</keyword>
<dbReference type="RefSeq" id="WP_147453414.1">
    <property type="nucleotide sequence ID" value="NZ_REFR01000002.1"/>
</dbReference>
<dbReference type="OrthoDB" id="9780724at2"/>
<organism evidence="2 3">
    <name type="scientific">Eilatimonas milleporae</name>
    <dbReference type="NCBI Taxonomy" id="911205"/>
    <lineage>
        <taxon>Bacteria</taxon>
        <taxon>Pseudomonadati</taxon>
        <taxon>Pseudomonadota</taxon>
        <taxon>Alphaproteobacteria</taxon>
        <taxon>Kordiimonadales</taxon>
        <taxon>Kordiimonadaceae</taxon>
        <taxon>Eilatimonas</taxon>
    </lineage>
</organism>
<protein>
    <recommendedName>
        <fullName evidence="4">Reverse transcriptase (RNA-dependent DNA polymerase)</fullName>
    </recommendedName>
</protein>
<evidence type="ECO:0000313" key="2">
    <source>
        <dbReference type="EMBL" id="RMB12722.1"/>
    </source>
</evidence>
<dbReference type="AlphaFoldDB" id="A0A3M0CT97"/>
<evidence type="ECO:0000256" key="1">
    <source>
        <dbReference type="SAM" id="MobiDB-lite"/>
    </source>
</evidence>
<dbReference type="InParanoid" id="A0A3M0CT97"/>
<feature type="region of interest" description="Disordered" evidence="1">
    <location>
        <begin position="106"/>
        <end position="125"/>
    </location>
</feature>
<proteinExistence type="predicted"/>
<dbReference type="EMBL" id="REFR01000002">
    <property type="protein sequence ID" value="RMB12722.1"/>
    <property type="molecule type" value="Genomic_DNA"/>
</dbReference>
<evidence type="ECO:0000313" key="3">
    <source>
        <dbReference type="Proteomes" id="UP000271227"/>
    </source>
</evidence>